<evidence type="ECO:0000313" key="2">
    <source>
        <dbReference type="Proteomes" id="UP000492821"/>
    </source>
</evidence>
<dbReference type="WBParaSite" id="Pan_g8554.t1">
    <property type="protein sequence ID" value="Pan_g8554.t1"/>
    <property type="gene ID" value="Pan_g8554"/>
</dbReference>
<evidence type="ECO:0000256" key="1">
    <source>
        <dbReference type="SAM" id="Phobius"/>
    </source>
</evidence>
<accession>A0A7E5A1S5</accession>
<feature type="transmembrane region" description="Helical" evidence="1">
    <location>
        <begin position="48"/>
        <end position="68"/>
    </location>
</feature>
<keyword evidence="1" id="KW-0472">Membrane</keyword>
<keyword evidence="2" id="KW-1185">Reference proteome</keyword>
<feature type="transmembrane region" description="Helical" evidence="1">
    <location>
        <begin position="149"/>
        <end position="182"/>
    </location>
</feature>
<reference evidence="3" key="2">
    <citation type="submission" date="2020-10" db="UniProtKB">
        <authorList>
            <consortium name="WormBaseParasite"/>
        </authorList>
    </citation>
    <scope>IDENTIFICATION</scope>
</reference>
<feature type="transmembrane region" description="Helical" evidence="1">
    <location>
        <begin position="12"/>
        <end position="36"/>
    </location>
</feature>
<dbReference type="AlphaFoldDB" id="A0A7E5A1S5"/>
<dbReference type="Proteomes" id="UP000492821">
    <property type="component" value="Unassembled WGS sequence"/>
</dbReference>
<proteinExistence type="predicted"/>
<feature type="transmembrane region" description="Helical" evidence="1">
    <location>
        <begin position="104"/>
        <end position="124"/>
    </location>
</feature>
<organism evidence="2 3">
    <name type="scientific">Panagrellus redivivus</name>
    <name type="common">Microworm</name>
    <dbReference type="NCBI Taxonomy" id="6233"/>
    <lineage>
        <taxon>Eukaryota</taxon>
        <taxon>Metazoa</taxon>
        <taxon>Ecdysozoa</taxon>
        <taxon>Nematoda</taxon>
        <taxon>Chromadorea</taxon>
        <taxon>Rhabditida</taxon>
        <taxon>Tylenchina</taxon>
        <taxon>Panagrolaimomorpha</taxon>
        <taxon>Panagrolaimoidea</taxon>
        <taxon>Panagrolaimidae</taxon>
        <taxon>Panagrellus</taxon>
    </lineage>
</organism>
<sequence>MDKLAQSQVDPLLLHVGIINFCCFVPVSCFCGYHLWLAAHVGDTPDNVISYIFGFVFSNFIFYNLLIIHIKKDFEHVNDARKRDTTRPFEQALAEKKILAVYNILFYSHVFVLFFIQILFVIILNNSDISVRFKSVSASSQWEERDKEFVIGAIFVLFLLLIIVAYELCTIVTILQSLYVLCLRKPKRWDAKSSGSLRYREVIRRCRRKFVRWYLPDKEKKAYYANRFEKQNDVV</sequence>
<keyword evidence="1" id="KW-0812">Transmembrane</keyword>
<protein>
    <submittedName>
        <fullName evidence="3">7TM_GPCR_Srx domain-containing protein</fullName>
    </submittedName>
</protein>
<evidence type="ECO:0000313" key="3">
    <source>
        <dbReference type="WBParaSite" id="Pan_g8554.t1"/>
    </source>
</evidence>
<reference evidence="2" key="1">
    <citation type="journal article" date="2013" name="Genetics">
        <title>The draft genome and transcriptome of Panagrellus redivivus are shaped by the harsh demands of a free-living lifestyle.</title>
        <authorList>
            <person name="Srinivasan J."/>
            <person name="Dillman A.R."/>
            <person name="Macchietto M.G."/>
            <person name="Heikkinen L."/>
            <person name="Lakso M."/>
            <person name="Fracchia K.M."/>
            <person name="Antoshechkin I."/>
            <person name="Mortazavi A."/>
            <person name="Wong G."/>
            <person name="Sternberg P.W."/>
        </authorList>
    </citation>
    <scope>NUCLEOTIDE SEQUENCE [LARGE SCALE GENOMIC DNA]</scope>
    <source>
        <strain evidence="2">MT8872</strain>
    </source>
</reference>
<keyword evidence="1" id="KW-1133">Transmembrane helix</keyword>
<name>A0A7E5A1S5_PANRE</name>